<dbReference type="EMBL" id="SJPV01000019">
    <property type="protein sequence ID" value="TWU30985.1"/>
    <property type="molecule type" value="Genomic_DNA"/>
</dbReference>
<accession>A0A5C6D4J4</accession>
<dbReference type="Gene3D" id="3.40.1410.10">
    <property type="entry name" value="Chorismate lyase-like"/>
    <property type="match status" value="1"/>
</dbReference>
<dbReference type="OrthoDB" id="268218at2"/>
<comment type="caution">
    <text evidence="1">The sequence shown here is derived from an EMBL/GenBank/DDBJ whole genome shotgun (WGS) entry which is preliminary data.</text>
</comment>
<evidence type="ECO:0000313" key="1">
    <source>
        <dbReference type="EMBL" id="TWU30985.1"/>
    </source>
</evidence>
<dbReference type="Proteomes" id="UP000319143">
    <property type="component" value="Unassembled WGS sequence"/>
</dbReference>
<protein>
    <submittedName>
        <fullName evidence="1">Uncharacterized protein</fullName>
    </submittedName>
</protein>
<sequence length="188" mass="21701">MMNKEMSVSSSPTIEIEKLFGQFYDWPAQIPELGEFELVDRVPAPYDTLLDHHNHMTVTVEAYHRQKVDVIVDRAKRDDQWYAREITLVTQQSRLKVLYGMVRLNVNLLSEDAWRRIESQQTPLGRVLIEHDLLCEVELCGLWRVTMGKRLASLMETEIGAQRFGRTALIYCDGDPAIELLEIVSPAQ</sequence>
<dbReference type="AlphaFoldDB" id="A0A5C6D4J4"/>
<dbReference type="RefSeq" id="WP_146531142.1">
    <property type="nucleotide sequence ID" value="NZ_SJPV01000019.1"/>
</dbReference>
<name>A0A5C6D4J4_9BACT</name>
<dbReference type="InterPro" id="IPR028978">
    <property type="entry name" value="Chorismate_lyase_/UTRA_dom_sf"/>
</dbReference>
<reference evidence="1 2" key="1">
    <citation type="submission" date="2019-02" db="EMBL/GenBank/DDBJ databases">
        <title>Deep-cultivation of Planctomycetes and their phenomic and genomic characterization uncovers novel biology.</title>
        <authorList>
            <person name="Wiegand S."/>
            <person name="Jogler M."/>
            <person name="Boedeker C."/>
            <person name="Pinto D."/>
            <person name="Vollmers J."/>
            <person name="Rivas-Marin E."/>
            <person name="Kohn T."/>
            <person name="Peeters S.H."/>
            <person name="Heuer A."/>
            <person name="Rast P."/>
            <person name="Oberbeckmann S."/>
            <person name="Bunk B."/>
            <person name="Jeske O."/>
            <person name="Meyerdierks A."/>
            <person name="Storesund J.E."/>
            <person name="Kallscheuer N."/>
            <person name="Luecker S."/>
            <person name="Lage O.M."/>
            <person name="Pohl T."/>
            <person name="Merkel B.J."/>
            <person name="Hornburger P."/>
            <person name="Mueller R.-W."/>
            <person name="Bruemmer F."/>
            <person name="Labrenz M."/>
            <person name="Spormann A.M."/>
            <person name="Op Den Camp H."/>
            <person name="Overmann J."/>
            <person name="Amann R."/>
            <person name="Jetten M.S.M."/>
            <person name="Mascher T."/>
            <person name="Medema M.H."/>
            <person name="Devos D.P."/>
            <person name="Kaster A.-K."/>
            <person name="Ovreas L."/>
            <person name="Rohde M."/>
            <person name="Galperin M.Y."/>
            <person name="Jogler C."/>
        </authorList>
    </citation>
    <scope>NUCLEOTIDE SEQUENCE [LARGE SCALE GENOMIC DNA]</scope>
    <source>
        <strain evidence="1 2">Poly41</strain>
    </source>
</reference>
<proteinExistence type="predicted"/>
<evidence type="ECO:0000313" key="2">
    <source>
        <dbReference type="Proteomes" id="UP000319143"/>
    </source>
</evidence>
<organism evidence="1 2">
    <name type="scientific">Novipirellula artificiosorum</name>
    <dbReference type="NCBI Taxonomy" id="2528016"/>
    <lineage>
        <taxon>Bacteria</taxon>
        <taxon>Pseudomonadati</taxon>
        <taxon>Planctomycetota</taxon>
        <taxon>Planctomycetia</taxon>
        <taxon>Pirellulales</taxon>
        <taxon>Pirellulaceae</taxon>
        <taxon>Novipirellula</taxon>
    </lineage>
</organism>
<dbReference type="SUPFAM" id="SSF64288">
    <property type="entry name" value="Chorismate lyase-like"/>
    <property type="match status" value="1"/>
</dbReference>
<gene>
    <name evidence="1" type="ORF">Poly41_64540</name>
</gene>
<keyword evidence="2" id="KW-1185">Reference proteome</keyword>